<feature type="region of interest" description="Disordered" evidence="4">
    <location>
        <begin position="1"/>
        <end position="24"/>
    </location>
</feature>
<sequence length="691" mass="75910">MARNPAPIDVDTFEETRPEPLPVVQGPLTRTEIVISSDDEAEVVEVVAKLTSRISRTRSGSRNSAAELSKSRPPDIDMIDLVSDDEMDVDPKPVVASPAPSKGKVVARDIKPLRRLSSPPKRGKSAATPETKSLANNKAGPAQRKRTIFGGPPSEIKQDTPARSPPEPVVPMDQDSDPQEEYDVLRPFDHPPASALRIEAPPEPEPEILDPVFSRKRRYVDISNTSRPPAPKPNWDSKEVFVWDVLRDAKVLPYFIPRPRFLSKKRPSLGEALNMDHYVKNHDIRRSGGSINGILQHDGRVVVCSNTAGGNNTGPTDPYNKTGTLISWSNREPSEILNLEQGLDENLFNTHYSVHSIAYDPTRNILAASGADKVVRTWNFDGNKLYAEDLELEYAVQSRTASPHDLAFKPGESILAVGEQRLTIDNLAIENRKPHTFDLVARKDRDAHVTGSIAWGLNHTSSLIFALTEPVHKNDNRGRHQAFDTVALTRSFIFHTSEAGDAGDALCVDPTGNTAALVTNDGVNSFLRIYDVGKKDGSAVQTCRLETFSTPDHEVNSMAFSTDSIYVAIGRDDNCTHVYDSRMLGRGVLHNFRHSELQPSSNGQSFFGVVGVQWVESRTRRLGLVTGGNDGCVRLWDPLCGDQEGIVLAQAESDIAYFSLGDRFKGEHELVLGDSGGTVYVMDGHPNVSSI</sequence>
<dbReference type="InterPro" id="IPR001680">
    <property type="entry name" value="WD40_rpt"/>
</dbReference>
<evidence type="ECO:0000256" key="4">
    <source>
        <dbReference type="SAM" id="MobiDB-lite"/>
    </source>
</evidence>
<name>A0AAD7MFF3_9AGAR</name>
<feature type="repeat" description="WD" evidence="3">
    <location>
        <begin position="624"/>
        <end position="637"/>
    </location>
</feature>
<dbReference type="InterPro" id="IPR015943">
    <property type="entry name" value="WD40/YVTN_repeat-like_dom_sf"/>
</dbReference>
<keyword evidence="1 3" id="KW-0853">WD repeat</keyword>
<dbReference type="PROSITE" id="PS00678">
    <property type="entry name" value="WD_REPEATS_1"/>
    <property type="match status" value="1"/>
</dbReference>
<keyword evidence="2" id="KW-0677">Repeat</keyword>
<dbReference type="Gene3D" id="2.130.10.10">
    <property type="entry name" value="YVTN repeat-like/Quinoprotein amine dehydrogenase"/>
    <property type="match status" value="1"/>
</dbReference>
<protein>
    <submittedName>
        <fullName evidence="5">WD40-repeat-containing domain protein</fullName>
    </submittedName>
</protein>
<dbReference type="InterPro" id="IPR019775">
    <property type="entry name" value="WD40_repeat_CS"/>
</dbReference>
<dbReference type="PANTHER" id="PTHR44129">
    <property type="entry name" value="WD REPEAT-CONTAINING PROTEIN POP1"/>
    <property type="match status" value="1"/>
</dbReference>
<evidence type="ECO:0000313" key="6">
    <source>
        <dbReference type="Proteomes" id="UP001215598"/>
    </source>
</evidence>
<evidence type="ECO:0000256" key="2">
    <source>
        <dbReference type="ARBA" id="ARBA00022737"/>
    </source>
</evidence>
<comment type="caution">
    <text evidence="5">The sequence shown here is derived from an EMBL/GenBank/DDBJ whole genome shotgun (WGS) entry which is preliminary data.</text>
</comment>
<dbReference type="InterPro" id="IPR050349">
    <property type="entry name" value="WD_LIS1/nudF_dynein_reg"/>
</dbReference>
<feature type="repeat" description="WD" evidence="3">
    <location>
        <begin position="347"/>
        <end position="388"/>
    </location>
</feature>
<dbReference type="SUPFAM" id="SSF50978">
    <property type="entry name" value="WD40 repeat-like"/>
    <property type="match status" value="1"/>
</dbReference>
<dbReference type="PROSITE" id="PS50082">
    <property type="entry name" value="WD_REPEATS_2"/>
    <property type="match status" value="2"/>
</dbReference>
<proteinExistence type="predicted"/>
<dbReference type="Proteomes" id="UP001215598">
    <property type="component" value="Unassembled WGS sequence"/>
</dbReference>
<reference evidence="5" key="1">
    <citation type="submission" date="2023-03" db="EMBL/GenBank/DDBJ databases">
        <title>Massive genome expansion in bonnet fungi (Mycena s.s.) driven by repeated elements and novel gene families across ecological guilds.</title>
        <authorList>
            <consortium name="Lawrence Berkeley National Laboratory"/>
            <person name="Harder C.B."/>
            <person name="Miyauchi S."/>
            <person name="Viragh M."/>
            <person name="Kuo A."/>
            <person name="Thoen E."/>
            <person name="Andreopoulos B."/>
            <person name="Lu D."/>
            <person name="Skrede I."/>
            <person name="Drula E."/>
            <person name="Henrissat B."/>
            <person name="Morin E."/>
            <person name="Kohler A."/>
            <person name="Barry K."/>
            <person name="LaButti K."/>
            <person name="Morin E."/>
            <person name="Salamov A."/>
            <person name="Lipzen A."/>
            <person name="Mereny Z."/>
            <person name="Hegedus B."/>
            <person name="Baldrian P."/>
            <person name="Stursova M."/>
            <person name="Weitz H."/>
            <person name="Taylor A."/>
            <person name="Grigoriev I.V."/>
            <person name="Nagy L.G."/>
            <person name="Martin F."/>
            <person name="Kauserud H."/>
        </authorList>
    </citation>
    <scope>NUCLEOTIDE SEQUENCE</scope>
    <source>
        <strain evidence="5">CBHHK182m</strain>
    </source>
</reference>
<evidence type="ECO:0000256" key="3">
    <source>
        <dbReference type="PROSITE-ProRule" id="PRU00221"/>
    </source>
</evidence>
<dbReference type="Pfam" id="PF00400">
    <property type="entry name" value="WD40"/>
    <property type="match status" value="3"/>
</dbReference>
<keyword evidence="6" id="KW-1185">Reference proteome</keyword>
<organism evidence="5 6">
    <name type="scientific">Mycena metata</name>
    <dbReference type="NCBI Taxonomy" id="1033252"/>
    <lineage>
        <taxon>Eukaryota</taxon>
        <taxon>Fungi</taxon>
        <taxon>Dikarya</taxon>
        <taxon>Basidiomycota</taxon>
        <taxon>Agaricomycotina</taxon>
        <taxon>Agaricomycetes</taxon>
        <taxon>Agaricomycetidae</taxon>
        <taxon>Agaricales</taxon>
        <taxon>Marasmiineae</taxon>
        <taxon>Mycenaceae</taxon>
        <taxon>Mycena</taxon>
    </lineage>
</organism>
<gene>
    <name evidence="5" type="ORF">B0H16DRAFT_1617866</name>
</gene>
<feature type="compositionally biased region" description="Low complexity" evidence="4">
    <location>
        <begin position="54"/>
        <end position="64"/>
    </location>
</feature>
<evidence type="ECO:0000256" key="1">
    <source>
        <dbReference type="ARBA" id="ARBA00022574"/>
    </source>
</evidence>
<dbReference type="EMBL" id="JARKIB010000320">
    <property type="protein sequence ID" value="KAJ7714738.1"/>
    <property type="molecule type" value="Genomic_DNA"/>
</dbReference>
<dbReference type="InterPro" id="IPR036322">
    <property type="entry name" value="WD40_repeat_dom_sf"/>
</dbReference>
<evidence type="ECO:0000313" key="5">
    <source>
        <dbReference type="EMBL" id="KAJ7714738.1"/>
    </source>
</evidence>
<dbReference type="SMART" id="SM00320">
    <property type="entry name" value="WD40"/>
    <property type="match status" value="4"/>
</dbReference>
<feature type="region of interest" description="Disordered" evidence="4">
    <location>
        <begin position="54"/>
        <end position="212"/>
    </location>
</feature>
<dbReference type="AlphaFoldDB" id="A0AAD7MFF3"/>
<accession>A0AAD7MFF3</accession>